<dbReference type="OrthoDB" id="5476657at2"/>
<keyword evidence="3 8" id="KW-1134">Transmembrane beta strand</keyword>
<evidence type="ECO:0000256" key="2">
    <source>
        <dbReference type="ARBA" id="ARBA00022448"/>
    </source>
</evidence>
<dbReference type="InterPro" id="IPR039426">
    <property type="entry name" value="TonB-dep_rcpt-like"/>
</dbReference>
<dbReference type="PANTHER" id="PTHR40980:SF4">
    <property type="entry name" value="TONB-DEPENDENT RECEPTOR-LIKE BETA-BARREL DOMAIN-CONTAINING PROTEIN"/>
    <property type="match status" value="1"/>
</dbReference>
<keyword evidence="7 8" id="KW-0998">Cell outer membrane</keyword>
<feature type="domain" description="TonB-dependent receptor-like beta-barrel" evidence="11">
    <location>
        <begin position="291"/>
        <end position="745"/>
    </location>
</feature>
<dbReference type="PANTHER" id="PTHR40980">
    <property type="entry name" value="PLUG DOMAIN-CONTAINING PROTEIN"/>
    <property type="match status" value="1"/>
</dbReference>
<comment type="similarity">
    <text evidence="8 9">Belongs to the TonB-dependent receptor family.</text>
</comment>
<evidence type="ECO:0000256" key="7">
    <source>
        <dbReference type="ARBA" id="ARBA00023237"/>
    </source>
</evidence>
<organism evidence="13 14">
    <name type="scientific">Rhodothalassium salexigens DSM 2132</name>
    <dbReference type="NCBI Taxonomy" id="1188247"/>
    <lineage>
        <taxon>Bacteria</taxon>
        <taxon>Pseudomonadati</taxon>
        <taxon>Pseudomonadota</taxon>
        <taxon>Alphaproteobacteria</taxon>
        <taxon>Rhodothalassiales</taxon>
        <taxon>Rhodothalassiaceae</taxon>
        <taxon>Rhodothalassium</taxon>
    </lineage>
</organism>
<feature type="domain" description="TonB-dependent receptor plug" evidence="12">
    <location>
        <begin position="61"/>
        <end position="160"/>
    </location>
</feature>
<dbReference type="InterPro" id="IPR036942">
    <property type="entry name" value="Beta-barrel_TonB_sf"/>
</dbReference>
<keyword evidence="4 8" id="KW-0812">Transmembrane</keyword>
<proteinExistence type="inferred from homology"/>
<dbReference type="CDD" id="cd01347">
    <property type="entry name" value="ligand_gated_channel"/>
    <property type="match status" value="1"/>
</dbReference>
<dbReference type="EMBL" id="SLXO01000008">
    <property type="protein sequence ID" value="TCP32935.1"/>
    <property type="molecule type" value="Genomic_DNA"/>
</dbReference>
<feature type="chain" id="PRO_5020696664" evidence="10">
    <location>
        <begin position="24"/>
        <end position="807"/>
    </location>
</feature>
<evidence type="ECO:0000256" key="1">
    <source>
        <dbReference type="ARBA" id="ARBA00004571"/>
    </source>
</evidence>
<dbReference type="Pfam" id="PF00593">
    <property type="entry name" value="TonB_dep_Rec_b-barrel"/>
    <property type="match status" value="1"/>
</dbReference>
<dbReference type="InterPro" id="IPR037066">
    <property type="entry name" value="Plug_dom_sf"/>
</dbReference>
<dbReference type="Pfam" id="PF07715">
    <property type="entry name" value="Plug"/>
    <property type="match status" value="1"/>
</dbReference>
<accession>A0A4R2PG65</accession>
<dbReference type="Gene3D" id="2.170.130.10">
    <property type="entry name" value="TonB-dependent receptor, plug domain"/>
    <property type="match status" value="1"/>
</dbReference>
<dbReference type="GO" id="GO:0009279">
    <property type="term" value="C:cell outer membrane"/>
    <property type="evidence" value="ECO:0007669"/>
    <property type="project" value="UniProtKB-SubCell"/>
</dbReference>
<evidence type="ECO:0000256" key="10">
    <source>
        <dbReference type="SAM" id="SignalP"/>
    </source>
</evidence>
<dbReference type="AlphaFoldDB" id="A0A4R2PG65"/>
<dbReference type="InterPro" id="IPR012910">
    <property type="entry name" value="Plug_dom"/>
</dbReference>
<keyword evidence="14" id="KW-1185">Reference proteome</keyword>
<dbReference type="Gene3D" id="2.40.170.20">
    <property type="entry name" value="TonB-dependent receptor, beta-barrel domain"/>
    <property type="match status" value="1"/>
</dbReference>
<comment type="subcellular location">
    <subcellularLocation>
        <location evidence="1 8">Cell outer membrane</location>
        <topology evidence="1 8">Multi-pass membrane protein</topology>
    </subcellularLocation>
</comment>
<dbReference type="InterPro" id="IPR000531">
    <property type="entry name" value="Beta-barrel_TonB"/>
</dbReference>
<name>A0A4R2PG65_RHOSA</name>
<keyword evidence="6 8" id="KW-0472">Membrane</keyword>
<keyword evidence="5 9" id="KW-0798">TonB box</keyword>
<evidence type="ECO:0000256" key="6">
    <source>
        <dbReference type="ARBA" id="ARBA00023136"/>
    </source>
</evidence>
<dbReference type="SUPFAM" id="SSF56935">
    <property type="entry name" value="Porins"/>
    <property type="match status" value="1"/>
</dbReference>
<evidence type="ECO:0000313" key="13">
    <source>
        <dbReference type="EMBL" id="TCP32935.1"/>
    </source>
</evidence>
<protein>
    <submittedName>
        <fullName evidence="13">TonB-dependent receptor</fullName>
    </submittedName>
</protein>
<keyword evidence="13" id="KW-0675">Receptor</keyword>
<evidence type="ECO:0000256" key="9">
    <source>
        <dbReference type="RuleBase" id="RU003357"/>
    </source>
</evidence>
<dbReference type="RefSeq" id="WP_132708870.1">
    <property type="nucleotide sequence ID" value="NZ_JACIGF010000008.1"/>
</dbReference>
<feature type="signal peptide" evidence="10">
    <location>
        <begin position="1"/>
        <end position="23"/>
    </location>
</feature>
<evidence type="ECO:0000256" key="3">
    <source>
        <dbReference type="ARBA" id="ARBA00022452"/>
    </source>
</evidence>
<dbReference type="PROSITE" id="PS52016">
    <property type="entry name" value="TONB_DEPENDENT_REC_3"/>
    <property type="match status" value="1"/>
</dbReference>
<evidence type="ECO:0000259" key="11">
    <source>
        <dbReference type="Pfam" id="PF00593"/>
    </source>
</evidence>
<comment type="caution">
    <text evidence="13">The sequence shown here is derived from an EMBL/GenBank/DDBJ whole genome shotgun (WGS) entry which is preliminary data.</text>
</comment>
<evidence type="ECO:0000256" key="4">
    <source>
        <dbReference type="ARBA" id="ARBA00022692"/>
    </source>
</evidence>
<evidence type="ECO:0000259" key="12">
    <source>
        <dbReference type="Pfam" id="PF07715"/>
    </source>
</evidence>
<evidence type="ECO:0000256" key="8">
    <source>
        <dbReference type="PROSITE-ProRule" id="PRU01360"/>
    </source>
</evidence>
<keyword evidence="2 8" id="KW-0813">Transport</keyword>
<evidence type="ECO:0000256" key="5">
    <source>
        <dbReference type="ARBA" id="ARBA00023077"/>
    </source>
</evidence>
<dbReference type="Proteomes" id="UP000295399">
    <property type="component" value="Unassembled WGS sequence"/>
</dbReference>
<reference evidence="13 14" key="1">
    <citation type="submission" date="2019-03" db="EMBL/GenBank/DDBJ databases">
        <title>Genomic Encyclopedia of Type Strains, Phase IV (KMG-IV): sequencing the most valuable type-strain genomes for metagenomic binning, comparative biology and taxonomic classification.</title>
        <authorList>
            <person name="Goeker M."/>
        </authorList>
    </citation>
    <scope>NUCLEOTIDE SEQUENCE [LARGE SCALE GENOMIC DNA]</scope>
    <source>
        <strain evidence="13 14">DSM 2132</strain>
    </source>
</reference>
<sequence>MTRHFFRASAAAAALLTGLAAQAQPIDDLPETRRAEAVEEIIILAPVTTRNRTEGINPELVYGQEFFQRFEPLSVGDALKRVPGVSFTTDVGEFDDPGLRGLANGFTQILINGRPIPSAGGGDGTARSVFVDRIPAELVDRIEVIRSPSADIDAQGVAGTINIILKDGANLPDGGYVRGGAIYYRPTVDGDDGTIRGLGAVGYAGSALDDKLNFSVNLNAQQRFNQKFSIQEEFDPEKRANVGAARDALAFDAADSLVGDGEVRAIQSDVRENFDIAVNADIAYRFDAGHDLSLRGFYINTDRTEREDGLVFEDAPDNLVEIGAQDTQFDQENFGLDARYTHRLGDATDLFLRAAYTKFDNLQTETDLEAEPDDLGGALPDEAGFRTRYSVADLPLPGDEQEIFDIEDAEWQLEASAERRLTGLAQRLGLADLAAKAGFQARLKDRNSSLQVFGFDDGQVDLSDPTPSDLGGVFDVTENRYDSFVMVTWQLTDRLELETGARFEVTRTTLDGIADGAPRSAQTNDFNANPSAHLRYTINDWASARLSYAQTVRRPEFNQRVPFSLDDQPDDLDVTTGNPDLEIETSDGVDAGLEFSLPGRGVMGVNGFYRRVDNVIQLVNLGPTGETEIDDGDVIVGDAFRFDNVGTADVWGVEFDLSTPLGFIGLPDTGLFANYTYLRSELDNTFTQSKVQLNGQPDYVFNVGGTHSVPAWGLSFGASYQRQGDAFSYFRDEIQRSTVSGNLEAFVEKRLLPGVILRLSANNILDAETIESEENFDGPITGGQRDNYEIEREEAQRRIQLTLRAVF</sequence>
<evidence type="ECO:0000313" key="14">
    <source>
        <dbReference type="Proteomes" id="UP000295399"/>
    </source>
</evidence>
<dbReference type="InParanoid" id="A0A4R2PG65"/>
<keyword evidence="10" id="KW-0732">Signal</keyword>
<gene>
    <name evidence="13" type="ORF">EV659_10834</name>
</gene>